<name>K6XUG8_9ACTN</name>
<evidence type="ECO:0000313" key="4">
    <source>
        <dbReference type="Proteomes" id="UP000035058"/>
    </source>
</evidence>
<dbReference type="InterPro" id="IPR002818">
    <property type="entry name" value="DJ-1/PfpI"/>
</dbReference>
<organism evidence="3 4">
    <name type="scientific">Gordonia namibiensis NBRC 108229</name>
    <dbReference type="NCBI Taxonomy" id="1208314"/>
    <lineage>
        <taxon>Bacteria</taxon>
        <taxon>Bacillati</taxon>
        <taxon>Actinomycetota</taxon>
        <taxon>Actinomycetes</taxon>
        <taxon>Mycobacteriales</taxon>
        <taxon>Gordoniaceae</taxon>
        <taxon>Gordonia</taxon>
    </lineage>
</organism>
<feature type="transmembrane region" description="Helical" evidence="1">
    <location>
        <begin position="421"/>
        <end position="445"/>
    </location>
</feature>
<comment type="caution">
    <text evidence="3">The sequence shown here is derived from an EMBL/GenBank/DDBJ whole genome shotgun (WGS) entry which is preliminary data.</text>
</comment>
<dbReference type="AlphaFoldDB" id="K6XUG8"/>
<evidence type="ECO:0000256" key="1">
    <source>
        <dbReference type="SAM" id="Phobius"/>
    </source>
</evidence>
<dbReference type="Gene3D" id="3.40.50.880">
    <property type="match status" value="2"/>
</dbReference>
<dbReference type="InterPro" id="IPR052158">
    <property type="entry name" value="INH-QAR"/>
</dbReference>
<evidence type="ECO:0000313" key="3">
    <source>
        <dbReference type="EMBL" id="GAC02500.1"/>
    </source>
</evidence>
<keyword evidence="1" id="KW-0472">Membrane</keyword>
<dbReference type="PANTHER" id="PTHR43130">
    <property type="entry name" value="ARAC-FAMILY TRANSCRIPTIONAL REGULATOR"/>
    <property type="match status" value="1"/>
</dbReference>
<dbReference type="PANTHER" id="PTHR43130:SF3">
    <property type="entry name" value="HTH-TYPE TRANSCRIPTIONAL REGULATOR RV1931C"/>
    <property type="match status" value="1"/>
</dbReference>
<keyword evidence="1" id="KW-1133">Transmembrane helix</keyword>
<proteinExistence type="predicted"/>
<gene>
    <name evidence="3" type="ORF">GONAM_55_00250</name>
</gene>
<reference evidence="3 4" key="1">
    <citation type="submission" date="2012-08" db="EMBL/GenBank/DDBJ databases">
        <title>Whole genome shotgun sequence of Gordonia namibiensis NBRC 108229.</title>
        <authorList>
            <person name="Isaki-Nakamura S."/>
            <person name="Hosoyama A."/>
            <person name="Tsuchikane K."/>
            <person name="Katsumata H."/>
            <person name="Baba S."/>
            <person name="Yamazaki S."/>
            <person name="Fujita N."/>
        </authorList>
    </citation>
    <scope>NUCLEOTIDE SEQUENCE [LARGE SCALE GENOMIC DNA]</scope>
    <source>
        <strain evidence="3 4">NBRC 108229</strain>
    </source>
</reference>
<keyword evidence="1" id="KW-0812">Transmembrane</keyword>
<feature type="domain" description="DJ-1/PfpI" evidence="2">
    <location>
        <begin position="66"/>
        <end position="231"/>
    </location>
</feature>
<keyword evidence="4" id="KW-1185">Reference proteome</keyword>
<dbReference type="SUPFAM" id="SSF52317">
    <property type="entry name" value="Class I glutamine amidotransferase-like"/>
    <property type="match status" value="2"/>
</dbReference>
<dbReference type="InterPro" id="IPR029062">
    <property type="entry name" value="Class_I_gatase-like"/>
</dbReference>
<sequence length="455" mass="48292">MVRHSVGVAAWTAVTILVATGVLVAVGLPSAKHAASQVYPEPPGLPATVSMASERAPEFRPDRPTVAILLAAEGTNVADSLAPYEVFARSGAVNVFLVADEPEPITLGGGLTVLPQHTFAEIDTMTGGGPDVVVVPQLHGNIDDEMRWVTEIFERKPKSLVMSVCVGAEYLAAAGMLDGRRATTHWLKLIGVRRDHRQVDWVDGVRFVEDGRIMTTAGVLSGIDGAMRVVERLGAGDQLRRIADEIHWKGYGSGAPVEIDTTGLGPADLPFALSAAYRWDPPHNTVLVTDGVGEIELASTYRPYTELSWLATMTTSTVGGQPVVSQHGVTVVPEAAADEAGQVDRLLVPGDEAARTRIAEAAPSGPDPTYLHSGDRFAFEPVIDDIAVHYDRATATWVAKSLQYPVDDPGSGRDGVSSWPWAQTAIAAALVAAAIGLVQLSRVTIAAVRRRGRES</sequence>
<protein>
    <recommendedName>
        <fullName evidence="2">DJ-1/PfpI domain-containing protein</fullName>
    </recommendedName>
</protein>
<dbReference type="Pfam" id="PF01965">
    <property type="entry name" value="DJ-1_PfpI"/>
    <property type="match status" value="1"/>
</dbReference>
<dbReference type="EMBL" id="BAHE01000055">
    <property type="protein sequence ID" value="GAC02500.1"/>
    <property type="molecule type" value="Genomic_DNA"/>
</dbReference>
<accession>K6XUG8</accession>
<evidence type="ECO:0000259" key="2">
    <source>
        <dbReference type="Pfam" id="PF01965"/>
    </source>
</evidence>
<dbReference type="Proteomes" id="UP000035058">
    <property type="component" value="Unassembled WGS sequence"/>
</dbReference>